<dbReference type="InterPro" id="IPR000719">
    <property type="entry name" value="Prot_kinase_dom"/>
</dbReference>
<dbReference type="EMBL" id="UOEU01000298">
    <property type="protein sequence ID" value="VAW31865.1"/>
    <property type="molecule type" value="Genomic_DNA"/>
</dbReference>
<feature type="compositionally biased region" description="Low complexity" evidence="5">
    <location>
        <begin position="246"/>
        <end position="273"/>
    </location>
</feature>
<evidence type="ECO:0000256" key="1">
    <source>
        <dbReference type="ARBA" id="ARBA00022679"/>
    </source>
</evidence>
<feature type="transmembrane region" description="Helical" evidence="6">
    <location>
        <begin position="22"/>
        <end position="39"/>
    </location>
</feature>
<dbReference type="PANTHER" id="PTHR43289">
    <property type="entry name" value="MITOGEN-ACTIVATED PROTEIN KINASE KINASE KINASE 20-RELATED"/>
    <property type="match status" value="1"/>
</dbReference>
<dbReference type="AlphaFoldDB" id="A0A3B0ULC7"/>
<dbReference type="PROSITE" id="PS50011">
    <property type="entry name" value="PROTEIN_KINASE_DOM"/>
    <property type="match status" value="1"/>
</dbReference>
<feature type="region of interest" description="Disordered" evidence="5">
    <location>
        <begin position="246"/>
        <end position="278"/>
    </location>
</feature>
<evidence type="ECO:0000256" key="5">
    <source>
        <dbReference type="SAM" id="MobiDB-lite"/>
    </source>
</evidence>
<keyword evidence="1" id="KW-0808">Transferase</keyword>
<proteinExistence type="predicted"/>
<keyword evidence="6" id="KW-0472">Membrane</keyword>
<dbReference type="InterPro" id="IPR011009">
    <property type="entry name" value="Kinase-like_dom_sf"/>
</dbReference>
<dbReference type="PANTHER" id="PTHR43289:SF34">
    <property type="entry name" value="SERINE_THREONINE-PROTEIN KINASE YBDM-RELATED"/>
    <property type="match status" value="1"/>
</dbReference>
<name>A0A3B0ULC7_9ZZZZ</name>
<evidence type="ECO:0000256" key="4">
    <source>
        <dbReference type="ARBA" id="ARBA00022840"/>
    </source>
</evidence>
<keyword evidence="3" id="KW-0418">Kinase</keyword>
<keyword evidence="6" id="KW-1133">Transmembrane helix</keyword>
<dbReference type="Pfam" id="PF00069">
    <property type="entry name" value="Pkinase"/>
    <property type="match status" value="1"/>
</dbReference>
<evidence type="ECO:0000313" key="8">
    <source>
        <dbReference type="EMBL" id="VAW31865.1"/>
    </source>
</evidence>
<evidence type="ECO:0000256" key="6">
    <source>
        <dbReference type="SAM" id="Phobius"/>
    </source>
</evidence>
<accession>A0A3B0ULC7</accession>
<feature type="non-terminal residue" evidence="8">
    <location>
        <position position="1"/>
    </location>
</feature>
<feature type="region of interest" description="Disordered" evidence="5">
    <location>
        <begin position="141"/>
        <end position="174"/>
    </location>
</feature>
<protein>
    <recommendedName>
        <fullName evidence="7">Protein kinase domain-containing protein</fullName>
    </recommendedName>
</protein>
<feature type="transmembrane region" description="Helical" evidence="6">
    <location>
        <begin position="181"/>
        <end position="201"/>
    </location>
</feature>
<keyword evidence="6" id="KW-0812">Transmembrane</keyword>
<evidence type="ECO:0000259" key="7">
    <source>
        <dbReference type="PROSITE" id="PS50011"/>
    </source>
</evidence>
<evidence type="ECO:0000256" key="3">
    <source>
        <dbReference type="ARBA" id="ARBA00022777"/>
    </source>
</evidence>
<keyword evidence="2" id="KW-0547">Nucleotide-binding</keyword>
<dbReference type="Gene3D" id="1.10.510.10">
    <property type="entry name" value="Transferase(Phosphotransferase) domain 1"/>
    <property type="match status" value="1"/>
</dbReference>
<organism evidence="8">
    <name type="scientific">hydrothermal vent metagenome</name>
    <dbReference type="NCBI Taxonomy" id="652676"/>
    <lineage>
        <taxon>unclassified sequences</taxon>
        <taxon>metagenomes</taxon>
        <taxon>ecological metagenomes</taxon>
    </lineage>
</organism>
<keyword evidence="4" id="KW-0067">ATP-binding</keyword>
<dbReference type="SUPFAM" id="SSF56112">
    <property type="entry name" value="Protein kinase-like (PK-like)"/>
    <property type="match status" value="1"/>
</dbReference>
<gene>
    <name evidence="8" type="ORF">MNBD_CHLOROFLEXI01-3070</name>
</gene>
<dbReference type="GO" id="GO:0004674">
    <property type="term" value="F:protein serine/threonine kinase activity"/>
    <property type="evidence" value="ECO:0007669"/>
    <property type="project" value="TreeGrafter"/>
</dbReference>
<feature type="compositionally biased region" description="Low complexity" evidence="5">
    <location>
        <begin position="290"/>
        <end position="299"/>
    </location>
</feature>
<dbReference type="GO" id="GO:0005524">
    <property type="term" value="F:ATP binding"/>
    <property type="evidence" value="ECO:0007669"/>
    <property type="project" value="UniProtKB-KW"/>
</dbReference>
<feature type="region of interest" description="Disordered" evidence="5">
    <location>
        <begin position="290"/>
        <end position="312"/>
    </location>
</feature>
<evidence type="ECO:0000256" key="2">
    <source>
        <dbReference type="ARBA" id="ARBA00022741"/>
    </source>
</evidence>
<sequence length="639" mass="69132">TPTYMSPEQVYGDKQLDGRSDIYALGVILFQMLTGNTPYDADTPARMMMKHVMDPVPQILNVRPDLPPACNEIINKAMAKERTDRFSSATDLSSAITAVTKHSLKQPNIEKLEEELTEMKEELLEEAPTSARTTAVPLDTATAAAAPPPPPPVESNSGSISFPTPTPQPQTVTKSGGVPKWIWGVVALIAVLCVGGSWLAFSLLSDGDDGFLAGDATNTPQAVDDDDEGDVVDDQATEEAIAAIETEEAATATTEAIPPTNTPEPATAVPTNTKVAPTPDALATRESIEATRAAEASPTPAAPPPPSSNLAAIFGPINSTLPHNDDAFIETDYADASPANFVMSVEMINPYGSVTGDWDFGLIFRQAEIDDEMRLVVRSDGSWSLNDRIADENNFIQEGNVSQYLNPDLGSSNLFQLIIIDDNGYFFLNNDFISQLDLSSRTNSGDIALATGFYASTEINGEVTPYNNFTLWPVASVYGPTSGELVHAIDELIKLESANVDQLNFIADATFTNPFAVSVNDWDFGFSFRTNGSFKYWLVIGSEGNWQLVDRQGSADDELTVAEGDTFNLNLGENETNSLRLIAWGNLGYFFLNDEYVTKFDISNNQDSGDIEAITAFYFDHEIEGEATGFADFTIIPLP</sequence>
<reference evidence="8" key="1">
    <citation type="submission" date="2018-06" db="EMBL/GenBank/DDBJ databases">
        <authorList>
            <person name="Zhirakovskaya E."/>
        </authorList>
    </citation>
    <scope>NUCLEOTIDE SEQUENCE</scope>
</reference>
<feature type="domain" description="Protein kinase" evidence="7">
    <location>
        <begin position="1"/>
        <end position="105"/>
    </location>
</feature>